<name>A0ABP5JX47_9ACTN</name>
<feature type="transmembrane region" description="Helical" evidence="2">
    <location>
        <begin position="51"/>
        <end position="71"/>
    </location>
</feature>
<keyword evidence="4" id="KW-1185">Reference proteome</keyword>
<evidence type="ECO:0000256" key="1">
    <source>
        <dbReference type="SAM" id="MobiDB-lite"/>
    </source>
</evidence>
<gene>
    <name evidence="3" type="ORF">GCM10009843_20200</name>
</gene>
<feature type="region of interest" description="Disordered" evidence="1">
    <location>
        <begin position="1"/>
        <end position="20"/>
    </location>
</feature>
<evidence type="ECO:0000256" key="2">
    <source>
        <dbReference type="SAM" id="Phobius"/>
    </source>
</evidence>
<keyword evidence="2" id="KW-0812">Transmembrane</keyword>
<accession>A0ABP5JX47</accession>
<comment type="caution">
    <text evidence="3">The sequence shown here is derived from an EMBL/GenBank/DDBJ whole genome shotgun (WGS) entry which is preliminary data.</text>
</comment>
<evidence type="ECO:0008006" key="5">
    <source>
        <dbReference type="Google" id="ProtNLM"/>
    </source>
</evidence>
<reference evidence="4" key="1">
    <citation type="journal article" date="2019" name="Int. J. Syst. Evol. Microbiol.">
        <title>The Global Catalogue of Microorganisms (GCM) 10K type strain sequencing project: providing services to taxonomists for standard genome sequencing and annotation.</title>
        <authorList>
            <consortium name="The Broad Institute Genomics Platform"/>
            <consortium name="The Broad Institute Genome Sequencing Center for Infectious Disease"/>
            <person name="Wu L."/>
            <person name="Ma J."/>
        </authorList>
    </citation>
    <scope>NUCLEOTIDE SEQUENCE [LARGE SCALE GENOMIC DNA]</scope>
    <source>
        <strain evidence="4">JCM 16021</strain>
    </source>
</reference>
<protein>
    <recommendedName>
        <fullName evidence="5">AtpZ/AtpI family protein</fullName>
    </recommendedName>
</protein>
<dbReference type="RefSeq" id="WP_344303583.1">
    <property type="nucleotide sequence ID" value="NZ_BAAAQQ010000011.1"/>
</dbReference>
<keyword evidence="2" id="KW-1133">Transmembrane helix</keyword>
<evidence type="ECO:0000313" key="3">
    <source>
        <dbReference type="EMBL" id="GAA2123969.1"/>
    </source>
</evidence>
<dbReference type="EMBL" id="BAAAQQ010000011">
    <property type="protein sequence ID" value="GAA2123969.1"/>
    <property type="molecule type" value="Genomic_DNA"/>
</dbReference>
<keyword evidence="2" id="KW-0472">Membrane</keyword>
<evidence type="ECO:0000313" key="4">
    <source>
        <dbReference type="Proteomes" id="UP001500575"/>
    </source>
</evidence>
<organism evidence="3 4">
    <name type="scientific">Nocardioides bigeumensis</name>
    <dbReference type="NCBI Taxonomy" id="433657"/>
    <lineage>
        <taxon>Bacteria</taxon>
        <taxon>Bacillati</taxon>
        <taxon>Actinomycetota</taxon>
        <taxon>Actinomycetes</taxon>
        <taxon>Propionibacteriales</taxon>
        <taxon>Nocardioidaceae</taxon>
        <taxon>Nocardioides</taxon>
    </lineage>
</organism>
<sequence length="89" mass="9533">MARPLPPPGSGGARPADHRPHGDPWQAFGYIVAGVLFYGAVGYGLDRWLGTSFLVVLGILGGAGLGIYMTFKRFDTTDAPKADVRQETR</sequence>
<dbReference type="Proteomes" id="UP001500575">
    <property type="component" value="Unassembled WGS sequence"/>
</dbReference>
<proteinExistence type="predicted"/>
<feature type="transmembrane region" description="Helical" evidence="2">
    <location>
        <begin position="27"/>
        <end position="45"/>
    </location>
</feature>